<evidence type="ECO:0000313" key="3">
    <source>
        <dbReference type="EMBL" id="UWN56486.1"/>
    </source>
</evidence>
<dbReference type="EMBL" id="CP102294">
    <property type="protein sequence ID" value="UWN56486.1"/>
    <property type="molecule type" value="Genomic_DNA"/>
</dbReference>
<dbReference type="Pfam" id="PF19190">
    <property type="entry name" value="BACON_2"/>
    <property type="match status" value="1"/>
</dbReference>
<dbReference type="Gene3D" id="2.60.40.10">
    <property type="entry name" value="Immunoglobulins"/>
    <property type="match status" value="2"/>
</dbReference>
<accession>A0ABY5UWS6</accession>
<name>A0ABY5UWS6_9BACT</name>
<dbReference type="GeneID" id="82891548"/>
<dbReference type="InterPro" id="IPR013783">
    <property type="entry name" value="Ig-like_fold"/>
</dbReference>
<proteinExistence type="predicted"/>
<keyword evidence="4" id="KW-1185">Reference proteome</keyword>
<sequence>MKKLFYYCLLLLPTLLIWQCKDDDYPPLPPVDTSLKFHVEDTLVMSTAGGNSTISLQSAKDWKLDVEYDATDPDKDWLSTDPTSGTASGTASVTVTTLASLVERKATLVLSQVGEDTEAPVRLVVRQDVDGFSVEKKNYPVGYEESVVQVKFLTNVTNYAAEVAEKDQKWIIPLPATMAATEAGLSFTIKKNTGPAARTGTITIYDADGKASSVNVTVTQEGAPVTGSVVYEGNNALDAVMMNVNGEYVSYTLRQDPATQADLVAEHYWSSGWYYAIPCYISGVESIFYGNEKYVFDDAGSNSIALRFNAETSMRTMCYGGDKDKVKLYYWDTDYAKTVANGPVLEDVPSVSSGWGYIGGNGQRWDPSGDYLLVIEPNEAGAYVDVADYKAHPALESALDGIECFIDGQPATKIISLSYIVFKDDTQAKIELGRSTVKNISSSDGVRWNMKDEYYLNRAMIKDDPKETGDVINASKLGHANNIASVKVGTKTYMALSDANGKIWVASTTDGKDWTIVKEELSLTGSVSSMVVKDGTLNFYYAKDGALHLATASATDGWVDALTDAGQVLQLPDGVNNGTVVYNDVSSQFQFIYVSADDEILSKVSDTANGSFEPGDVILEGAATGADKPFFVTDGEGHIGADAGIAYTFNSGVYVQM</sequence>
<dbReference type="CDD" id="cd14948">
    <property type="entry name" value="BACON"/>
    <property type="match status" value="2"/>
</dbReference>
<evidence type="ECO:0000259" key="1">
    <source>
        <dbReference type="Pfam" id="PF13004"/>
    </source>
</evidence>
<organism evidence="3 4">
    <name type="scientific">Alistipes ihumii AP11</name>
    <dbReference type="NCBI Taxonomy" id="1211813"/>
    <lineage>
        <taxon>Bacteria</taxon>
        <taxon>Pseudomonadati</taxon>
        <taxon>Bacteroidota</taxon>
        <taxon>Bacteroidia</taxon>
        <taxon>Bacteroidales</taxon>
        <taxon>Rikenellaceae</taxon>
        <taxon>Alistipes</taxon>
    </lineage>
</organism>
<dbReference type="Pfam" id="PF13004">
    <property type="entry name" value="BACON"/>
    <property type="match status" value="1"/>
</dbReference>
<evidence type="ECO:0000313" key="4">
    <source>
        <dbReference type="Proteomes" id="UP001059295"/>
    </source>
</evidence>
<dbReference type="Proteomes" id="UP001059295">
    <property type="component" value="Chromosome"/>
</dbReference>
<gene>
    <name evidence="3" type="ORF">NQ491_07400</name>
</gene>
<dbReference type="RefSeq" id="WP_157365683.1">
    <property type="nucleotide sequence ID" value="NZ_CAPH01000018.1"/>
</dbReference>
<feature type="domain" description="BACON" evidence="1">
    <location>
        <begin position="161"/>
        <end position="221"/>
    </location>
</feature>
<reference evidence="3" key="1">
    <citation type="journal article" date="2022" name="Cell">
        <title>Design, construction, and in vivo augmentation of a complex gut microbiome.</title>
        <authorList>
            <person name="Cheng A.G."/>
            <person name="Ho P.Y."/>
            <person name="Aranda-Diaz A."/>
            <person name="Jain S."/>
            <person name="Yu F.B."/>
            <person name="Meng X."/>
            <person name="Wang M."/>
            <person name="Iakiviak M."/>
            <person name="Nagashima K."/>
            <person name="Zhao A."/>
            <person name="Murugkar P."/>
            <person name="Patil A."/>
            <person name="Atabakhsh K."/>
            <person name="Weakley A."/>
            <person name="Yan J."/>
            <person name="Brumbaugh A.R."/>
            <person name="Higginbottom S."/>
            <person name="Dimas A."/>
            <person name="Shiver A.L."/>
            <person name="Deutschbauer A."/>
            <person name="Neff N."/>
            <person name="Sonnenburg J.L."/>
            <person name="Huang K.C."/>
            <person name="Fischbach M.A."/>
        </authorList>
    </citation>
    <scope>NUCLEOTIDE SEQUENCE</scope>
    <source>
        <strain evidence="3">AP11</strain>
    </source>
</reference>
<protein>
    <submittedName>
        <fullName evidence="3">BACON domain-containing protein</fullName>
    </submittedName>
</protein>
<dbReference type="InterPro" id="IPR024361">
    <property type="entry name" value="BACON"/>
</dbReference>
<evidence type="ECO:0000259" key="2">
    <source>
        <dbReference type="Pfam" id="PF19190"/>
    </source>
</evidence>
<feature type="domain" description="BACON" evidence="2">
    <location>
        <begin position="48"/>
        <end position="109"/>
    </location>
</feature>